<evidence type="ECO:0000256" key="4">
    <source>
        <dbReference type="ARBA" id="ARBA00040604"/>
    </source>
</evidence>
<dbReference type="Proteomes" id="UP000193560">
    <property type="component" value="Unassembled WGS sequence"/>
</dbReference>
<dbReference type="EMBL" id="MCGE01000014">
    <property type="protein sequence ID" value="ORZ14484.1"/>
    <property type="molecule type" value="Genomic_DNA"/>
</dbReference>
<dbReference type="AlphaFoldDB" id="A0A1X2IDE3"/>
<evidence type="ECO:0000313" key="6">
    <source>
        <dbReference type="EMBL" id="ORZ14484.1"/>
    </source>
</evidence>
<gene>
    <name evidence="6" type="ORF">BCR42DRAFT_417002</name>
</gene>
<proteinExistence type="inferred from homology"/>
<dbReference type="SMART" id="SM00584">
    <property type="entry name" value="TLDc"/>
    <property type="match status" value="1"/>
</dbReference>
<comment type="subcellular location">
    <subcellularLocation>
        <location evidence="1">Mitochondrion</location>
    </subcellularLocation>
</comment>
<dbReference type="PROSITE" id="PS51886">
    <property type="entry name" value="TLDC"/>
    <property type="match status" value="1"/>
</dbReference>
<dbReference type="PANTHER" id="PTHR23354:SF62">
    <property type="entry name" value="MUSTARD, ISOFORM V"/>
    <property type="match status" value="1"/>
</dbReference>
<protein>
    <recommendedName>
        <fullName evidence="4">Oxidation resistance protein 1</fullName>
    </recommendedName>
</protein>
<evidence type="ECO:0000256" key="2">
    <source>
        <dbReference type="ARBA" id="ARBA00009540"/>
    </source>
</evidence>
<dbReference type="GO" id="GO:0006979">
    <property type="term" value="P:response to oxidative stress"/>
    <property type="evidence" value="ECO:0007669"/>
    <property type="project" value="TreeGrafter"/>
</dbReference>
<comment type="similarity">
    <text evidence="2">Belongs to the OXR1 family.</text>
</comment>
<dbReference type="OrthoDB" id="26679at2759"/>
<evidence type="ECO:0000256" key="3">
    <source>
        <dbReference type="ARBA" id="ARBA00023128"/>
    </source>
</evidence>
<evidence type="ECO:0000259" key="5">
    <source>
        <dbReference type="PROSITE" id="PS51886"/>
    </source>
</evidence>
<dbReference type="GO" id="GO:0005739">
    <property type="term" value="C:mitochondrion"/>
    <property type="evidence" value="ECO:0007669"/>
    <property type="project" value="UniProtKB-SubCell"/>
</dbReference>
<dbReference type="GO" id="GO:0005634">
    <property type="term" value="C:nucleus"/>
    <property type="evidence" value="ECO:0007669"/>
    <property type="project" value="TreeGrafter"/>
</dbReference>
<dbReference type="Pfam" id="PF07534">
    <property type="entry name" value="TLD"/>
    <property type="match status" value="1"/>
</dbReference>
<accession>A0A1X2IDE3</accession>
<dbReference type="InterPro" id="IPR006571">
    <property type="entry name" value="TLDc_dom"/>
</dbReference>
<evidence type="ECO:0000256" key="1">
    <source>
        <dbReference type="ARBA" id="ARBA00004173"/>
    </source>
</evidence>
<keyword evidence="7" id="KW-1185">Reference proteome</keyword>
<evidence type="ECO:0000313" key="7">
    <source>
        <dbReference type="Proteomes" id="UP000193560"/>
    </source>
</evidence>
<name>A0A1X2IDE3_9FUNG</name>
<reference evidence="6 7" key="1">
    <citation type="submission" date="2016-07" db="EMBL/GenBank/DDBJ databases">
        <title>Pervasive Adenine N6-methylation of Active Genes in Fungi.</title>
        <authorList>
            <consortium name="DOE Joint Genome Institute"/>
            <person name="Mondo S.J."/>
            <person name="Dannebaum R.O."/>
            <person name="Kuo R.C."/>
            <person name="Labutti K."/>
            <person name="Haridas S."/>
            <person name="Kuo A."/>
            <person name="Salamov A."/>
            <person name="Ahrendt S.R."/>
            <person name="Lipzen A."/>
            <person name="Sullivan W."/>
            <person name="Andreopoulos W.B."/>
            <person name="Clum A."/>
            <person name="Lindquist E."/>
            <person name="Daum C."/>
            <person name="Ramamoorthy G.K."/>
            <person name="Gryganskyi A."/>
            <person name="Culley D."/>
            <person name="Magnuson J.K."/>
            <person name="James T.Y."/>
            <person name="O'Malley M.A."/>
            <person name="Stajich J.E."/>
            <person name="Spatafora J.W."/>
            <person name="Visel A."/>
            <person name="Grigoriev I.V."/>
        </authorList>
    </citation>
    <scope>NUCLEOTIDE SEQUENCE [LARGE SCALE GENOMIC DNA]</scope>
    <source>
        <strain evidence="6 7">NRRL 1336</strain>
    </source>
</reference>
<comment type="caution">
    <text evidence="6">The sequence shown here is derived from an EMBL/GenBank/DDBJ whole genome shotgun (WGS) entry which is preliminary data.</text>
</comment>
<keyword evidence="3" id="KW-0496">Mitochondrion</keyword>
<feature type="domain" description="TLDc" evidence="5">
    <location>
        <begin position="13"/>
        <end position="176"/>
    </location>
</feature>
<organism evidence="6 7">
    <name type="scientific">Absidia repens</name>
    <dbReference type="NCBI Taxonomy" id="90262"/>
    <lineage>
        <taxon>Eukaryota</taxon>
        <taxon>Fungi</taxon>
        <taxon>Fungi incertae sedis</taxon>
        <taxon>Mucoromycota</taxon>
        <taxon>Mucoromycotina</taxon>
        <taxon>Mucoromycetes</taxon>
        <taxon>Mucorales</taxon>
        <taxon>Cunninghamellaceae</taxon>
        <taxon>Absidia</taxon>
    </lineage>
</organism>
<sequence>MVELVDRRSDTAPVLTNTIVEKLRSFLPQRYRLATRWSLLYSLDQHGISLTTLYRLVKNNKGPCILAIKDAEDQVFGAFLNETLKPTTHYYGTGECFLWRDTKDGLKAYSWTGMNEYMILSETEFIAIGGGAGKFGLWINGDLDRGYSASCQTFNNEPLAGEPSFNCIELEIWGFRI</sequence>
<dbReference type="PANTHER" id="PTHR23354">
    <property type="entry name" value="NUCLEOLAR PROTEIN 7/ESTROGEN RECEPTOR COACTIVATOR-RELATED"/>
    <property type="match status" value="1"/>
</dbReference>